<dbReference type="Pfam" id="PF03401">
    <property type="entry name" value="TctC"/>
    <property type="match status" value="1"/>
</dbReference>
<dbReference type="STRING" id="48727.SAMN05192555_11382"/>
<protein>
    <submittedName>
        <fullName evidence="3">Tripartite-type tricarboxylate transporter, receptor component TctC</fullName>
    </submittedName>
</protein>
<evidence type="ECO:0000313" key="4">
    <source>
        <dbReference type="Proteomes" id="UP000199107"/>
    </source>
</evidence>
<dbReference type="Proteomes" id="UP000199107">
    <property type="component" value="Unassembled WGS sequence"/>
</dbReference>
<gene>
    <name evidence="3" type="ORF">SAMN05192555_11382</name>
</gene>
<dbReference type="Gene3D" id="3.40.190.10">
    <property type="entry name" value="Periplasmic binding protein-like II"/>
    <property type="match status" value="1"/>
</dbReference>
<organism evidence="3 4">
    <name type="scientific">Franzmannia pantelleriensis</name>
    <dbReference type="NCBI Taxonomy" id="48727"/>
    <lineage>
        <taxon>Bacteria</taxon>
        <taxon>Pseudomonadati</taxon>
        <taxon>Pseudomonadota</taxon>
        <taxon>Gammaproteobacteria</taxon>
        <taxon>Oceanospirillales</taxon>
        <taxon>Halomonadaceae</taxon>
        <taxon>Franzmannia</taxon>
    </lineage>
</organism>
<evidence type="ECO:0000256" key="2">
    <source>
        <dbReference type="SAM" id="MobiDB-lite"/>
    </source>
</evidence>
<feature type="region of interest" description="Disordered" evidence="2">
    <location>
        <begin position="34"/>
        <end position="67"/>
    </location>
</feature>
<dbReference type="InterPro" id="IPR005064">
    <property type="entry name" value="BUG"/>
</dbReference>
<dbReference type="InterPro" id="IPR042100">
    <property type="entry name" value="Bug_dom1"/>
</dbReference>
<proteinExistence type="inferred from homology"/>
<evidence type="ECO:0000256" key="1">
    <source>
        <dbReference type="ARBA" id="ARBA00006987"/>
    </source>
</evidence>
<dbReference type="Gene3D" id="3.40.190.150">
    <property type="entry name" value="Bordetella uptake gene, domain 1"/>
    <property type="match status" value="1"/>
</dbReference>
<dbReference type="OrthoDB" id="5171643at2"/>
<dbReference type="PANTHER" id="PTHR42928:SF5">
    <property type="entry name" value="BLR1237 PROTEIN"/>
    <property type="match status" value="1"/>
</dbReference>
<keyword evidence="4" id="KW-1185">Reference proteome</keyword>
<keyword evidence="3" id="KW-0675">Receptor</keyword>
<comment type="similarity">
    <text evidence="1">Belongs to the UPF0065 (bug) family.</text>
</comment>
<evidence type="ECO:0000313" key="3">
    <source>
        <dbReference type="EMBL" id="SDM45465.1"/>
    </source>
</evidence>
<dbReference type="PANTHER" id="PTHR42928">
    <property type="entry name" value="TRICARBOXYLATE-BINDING PROTEIN"/>
    <property type="match status" value="1"/>
</dbReference>
<dbReference type="EMBL" id="FNGH01000013">
    <property type="protein sequence ID" value="SDM45465.1"/>
    <property type="molecule type" value="Genomic_DNA"/>
</dbReference>
<dbReference type="CDD" id="cd07012">
    <property type="entry name" value="PBP2_Bug_TTT"/>
    <property type="match status" value="1"/>
</dbReference>
<name>A0A1G9TE62_9GAMM</name>
<reference evidence="4" key="1">
    <citation type="submission" date="2016-10" db="EMBL/GenBank/DDBJ databases">
        <authorList>
            <person name="Varghese N."/>
            <person name="Submissions S."/>
        </authorList>
    </citation>
    <scope>NUCLEOTIDE SEQUENCE [LARGE SCALE GENOMIC DNA]</scope>
    <source>
        <strain evidence="4">AAP</strain>
    </source>
</reference>
<dbReference type="AlphaFoldDB" id="A0A1G9TE62"/>
<sequence length="392" mass="41688">MMLGRPKKLGNHFLTYYKNWSNLEAGFDWPLEGTTRLPTGAEEGDTPPDAREAQVTRQAHRHNDKKDRIMNSKKVLASAISAIALATVPLSAHAWPEQTVTIIVPYAPGGIADIAARTVAEAMTPVWGQEVIVDNRTGGAGFVAATAVARSTPDGHTLFVADMGVNVINPYLFDDIPYDPASDFRPITMISDTPLVLAAYSGAPFDTTEEYIAYAEANPGDISFASAGIGSLNHIVPEWINYETGIDTVHIPYRGGAPAATAVASGEAEVGVLALSSVGPFVDSDDIKLLGVARQERVESHPDLPTLIEGGVPNVAAGQWAGLFAPSGVSDEIIEKIYEDVAAYLATEEAQSAFADRGAIVSPMTSDEFSQMLDELREQFSTIIEAAGISAD</sequence>
<accession>A0A1G9TE62</accession>